<comment type="caution">
    <text evidence="7">The sequence shown here is derived from an EMBL/GenBank/DDBJ whole genome shotgun (WGS) entry which is preliminary data.</text>
</comment>
<dbReference type="PANTHER" id="PTHR46937:SF4">
    <property type="entry name" value="FERREDOXIN-THIOREDOXIN REDUCTASE SUBUNIT A1, CHLOROPLASTIC"/>
    <property type="match status" value="1"/>
</dbReference>
<evidence type="ECO:0000256" key="3">
    <source>
        <dbReference type="ARBA" id="ARBA00034474"/>
    </source>
</evidence>
<evidence type="ECO:0000256" key="5">
    <source>
        <dbReference type="SAM" id="MobiDB-lite"/>
    </source>
</evidence>
<dbReference type="Proteomes" id="UP001141552">
    <property type="component" value="Unassembled WGS sequence"/>
</dbReference>
<evidence type="ECO:0000256" key="1">
    <source>
        <dbReference type="ARBA" id="ARBA00023002"/>
    </source>
</evidence>
<keyword evidence="1" id="KW-0560">Oxidoreductase</keyword>
<dbReference type="Gene3D" id="2.30.30.50">
    <property type="match status" value="1"/>
</dbReference>
<comment type="subunit">
    <text evidence="2">Heterodimer of subunit A (variable subunit) and subunit B (catalytic subunit). Heterodimeric FTR forms a complex with ferredoxin and thioredoxin.</text>
</comment>
<evidence type="ECO:0000313" key="8">
    <source>
        <dbReference type="Proteomes" id="UP001141552"/>
    </source>
</evidence>
<evidence type="ECO:0000259" key="6">
    <source>
        <dbReference type="Pfam" id="PF02941"/>
    </source>
</evidence>
<feature type="domain" description="Ferredoxin thioredoxin reductase alpha chain" evidence="6">
    <location>
        <begin position="24"/>
        <end position="77"/>
    </location>
</feature>
<feature type="region of interest" description="Disordered" evidence="5">
    <location>
        <begin position="1"/>
        <end position="22"/>
    </location>
</feature>
<comment type="similarity">
    <text evidence="4">Belongs to the ferredoxin thioredoxin reductase alpha subunit family.</text>
</comment>
<dbReference type="GO" id="GO:0016491">
    <property type="term" value="F:oxidoreductase activity"/>
    <property type="evidence" value="ECO:0007669"/>
    <property type="project" value="UniProtKB-KW"/>
</dbReference>
<accession>A0A9Q0JEF0</accession>
<protein>
    <recommendedName>
        <fullName evidence="6">Ferredoxin thioredoxin reductase alpha chain domain-containing protein</fullName>
    </recommendedName>
</protein>
<dbReference type="InterPro" id="IPR008990">
    <property type="entry name" value="Elect_transpt_acc-like_dom_sf"/>
</dbReference>
<dbReference type="SUPFAM" id="SSF50090">
    <property type="entry name" value="Electron transport accessory proteins"/>
    <property type="match status" value="1"/>
</dbReference>
<evidence type="ECO:0000256" key="2">
    <source>
        <dbReference type="ARBA" id="ARBA00026011"/>
    </source>
</evidence>
<dbReference type="OrthoDB" id="1916328at2759"/>
<evidence type="ECO:0000256" key="4">
    <source>
        <dbReference type="ARBA" id="ARBA00034490"/>
    </source>
</evidence>
<dbReference type="PANTHER" id="PTHR46937">
    <property type="entry name" value="FERREDOXIN-THIOREDOXIN REDUCTASE, VARIABLE CHAIN"/>
    <property type="match status" value="1"/>
</dbReference>
<reference evidence="7" key="1">
    <citation type="submission" date="2022-02" db="EMBL/GenBank/DDBJ databases">
        <authorList>
            <person name="Henning P.M."/>
            <person name="McCubbin A.G."/>
            <person name="Shore J.S."/>
        </authorList>
    </citation>
    <scope>NUCLEOTIDE SEQUENCE</scope>
    <source>
        <strain evidence="7">F60SS</strain>
        <tissue evidence="7">Leaves</tissue>
    </source>
</reference>
<dbReference type="GO" id="GO:0015979">
    <property type="term" value="P:photosynthesis"/>
    <property type="evidence" value="ECO:0007669"/>
    <property type="project" value="InterPro"/>
</dbReference>
<feature type="compositionally biased region" description="Polar residues" evidence="5">
    <location>
        <begin position="1"/>
        <end position="10"/>
    </location>
</feature>
<dbReference type="InterPro" id="IPR044166">
    <property type="entry name" value="FTRV"/>
</dbReference>
<keyword evidence="8" id="KW-1185">Reference proteome</keyword>
<reference evidence="7" key="2">
    <citation type="journal article" date="2023" name="Plants (Basel)">
        <title>Annotation of the Turnera subulata (Passifloraceae) Draft Genome Reveals the S-Locus Evolved after the Divergence of Turneroideae from Passifloroideae in a Stepwise Manner.</title>
        <authorList>
            <person name="Henning P.M."/>
            <person name="Roalson E.H."/>
            <person name="Mir W."/>
            <person name="McCubbin A.G."/>
            <person name="Shore J.S."/>
        </authorList>
    </citation>
    <scope>NUCLEOTIDE SEQUENCE</scope>
    <source>
        <strain evidence="7">F60SS</strain>
    </source>
</reference>
<dbReference type="EMBL" id="JAKUCV010003523">
    <property type="protein sequence ID" value="KAJ4838559.1"/>
    <property type="molecule type" value="Genomic_DNA"/>
</dbReference>
<dbReference type="AlphaFoldDB" id="A0A9Q0JEF0"/>
<gene>
    <name evidence="7" type="ORF">Tsubulata_024643</name>
</gene>
<evidence type="ECO:0000313" key="7">
    <source>
        <dbReference type="EMBL" id="KAJ4838559.1"/>
    </source>
</evidence>
<dbReference type="Pfam" id="PF02941">
    <property type="entry name" value="FeThRed_A"/>
    <property type="match status" value="1"/>
</dbReference>
<sequence>MVGSNNSAGTMTPEEEEEELQKKIGARIKVTAPVKVYHVAKLGEEVDLCGMEGAVKQYVGLWKGKRISANLPFKVEFVVDSATAGGKP</sequence>
<comment type="function">
    <text evidence="3">Variable subunit of the ferredoxin-thioredoxin reductase (FTR), which catalyzes the two-electron reduction of thioredoxins by the electrons provided by reduced ferredoxin.</text>
</comment>
<organism evidence="7 8">
    <name type="scientific">Turnera subulata</name>
    <dbReference type="NCBI Taxonomy" id="218843"/>
    <lineage>
        <taxon>Eukaryota</taxon>
        <taxon>Viridiplantae</taxon>
        <taxon>Streptophyta</taxon>
        <taxon>Embryophyta</taxon>
        <taxon>Tracheophyta</taxon>
        <taxon>Spermatophyta</taxon>
        <taxon>Magnoliopsida</taxon>
        <taxon>eudicotyledons</taxon>
        <taxon>Gunneridae</taxon>
        <taxon>Pentapetalae</taxon>
        <taxon>rosids</taxon>
        <taxon>fabids</taxon>
        <taxon>Malpighiales</taxon>
        <taxon>Passifloraceae</taxon>
        <taxon>Turnera</taxon>
    </lineage>
</organism>
<name>A0A9Q0JEF0_9ROSI</name>
<feature type="non-terminal residue" evidence="7">
    <location>
        <position position="1"/>
    </location>
</feature>
<dbReference type="InterPro" id="IPR004207">
    <property type="entry name" value="Fd_thioredoxin_Rdtase_alpha"/>
</dbReference>
<proteinExistence type="inferred from homology"/>